<protein>
    <submittedName>
        <fullName evidence="1">DUF4249 family protein</fullName>
    </submittedName>
</protein>
<dbReference type="RefSeq" id="WP_213944364.1">
    <property type="nucleotide sequence ID" value="NZ_JAHCMY010000002.1"/>
</dbReference>
<reference evidence="1 2" key="1">
    <citation type="submission" date="2021-05" db="EMBL/GenBank/DDBJ databases">
        <authorList>
            <person name="Zhang Z.D."/>
            <person name="Osman G."/>
        </authorList>
    </citation>
    <scope>NUCLEOTIDE SEQUENCE [LARGE SCALE GENOMIC DNA]</scope>
    <source>
        <strain evidence="1 2">KCTC 32217</strain>
    </source>
</reference>
<proteinExistence type="predicted"/>
<gene>
    <name evidence="1" type="ORF">KI659_05510</name>
</gene>
<organism evidence="1 2">
    <name type="scientific">Litoribacter ruber</name>
    <dbReference type="NCBI Taxonomy" id="702568"/>
    <lineage>
        <taxon>Bacteria</taxon>
        <taxon>Pseudomonadati</taxon>
        <taxon>Bacteroidota</taxon>
        <taxon>Cytophagia</taxon>
        <taxon>Cytophagales</taxon>
        <taxon>Cyclobacteriaceae</taxon>
        <taxon>Litoribacter</taxon>
    </lineage>
</organism>
<dbReference type="EMBL" id="JAHCMY010000002">
    <property type="protein sequence ID" value="MBS9523474.1"/>
    <property type="molecule type" value="Genomic_DNA"/>
</dbReference>
<dbReference type="PROSITE" id="PS51257">
    <property type="entry name" value="PROKAR_LIPOPROTEIN"/>
    <property type="match status" value="1"/>
</dbReference>
<evidence type="ECO:0000313" key="1">
    <source>
        <dbReference type="EMBL" id="MBS9523474.1"/>
    </source>
</evidence>
<evidence type="ECO:0000313" key="2">
    <source>
        <dbReference type="Proteomes" id="UP001319104"/>
    </source>
</evidence>
<dbReference type="Pfam" id="PF14054">
    <property type="entry name" value="DUF4249"/>
    <property type="match status" value="1"/>
</dbReference>
<dbReference type="Proteomes" id="UP001319104">
    <property type="component" value="Unassembled WGS sequence"/>
</dbReference>
<comment type="caution">
    <text evidence="1">The sequence shown here is derived from an EMBL/GenBank/DDBJ whole genome shotgun (WGS) entry which is preliminary data.</text>
</comment>
<dbReference type="InterPro" id="IPR025345">
    <property type="entry name" value="DUF4249"/>
</dbReference>
<sequence>MRYYILIVFFLLTGCIDEVSLTNPQSEPKLVIDAWLSNSEDYSYVKVFYSVPFQSGDFNVSSNLAEVDFVTLQGLTENSNYYLAYDSAKHSFLLNDDFQFNSSETYRYYIRLSNGDEISSKWKKAAGKPIIEGYEIDFTTKNLFRPSGNGQFTNFDQIFLQVDLQINNSLSDIPYIYSKSSGIEEVFTVSINEFCTCTCYNPVSDITGKLNILKNSPNNNLFSVAEITMGRLARHYVHFDVIGLNETDGDYLAQIYKQQTMSGTIFDPMPFKINGEWESFSESGEDILGNFIIANHSSYSFVIDRNEIFSENPLLDYYFEEFPDVRESCTDYYPEASLEMPAVFH</sequence>
<dbReference type="AlphaFoldDB" id="A0AAP2G0U4"/>
<keyword evidence="2" id="KW-1185">Reference proteome</keyword>
<name>A0AAP2G0U4_9BACT</name>
<accession>A0AAP2G0U4</accession>